<dbReference type="GO" id="GO:0071949">
    <property type="term" value="F:FAD binding"/>
    <property type="evidence" value="ECO:0007669"/>
    <property type="project" value="InterPro"/>
</dbReference>
<keyword evidence="12" id="KW-0808">Transferase</keyword>
<dbReference type="Pfam" id="PF02913">
    <property type="entry name" value="FAD-oxidase_C"/>
    <property type="match status" value="1"/>
</dbReference>
<feature type="domain" description="FAD-binding PCMH-type" evidence="14">
    <location>
        <begin position="161"/>
        <end position="343"/>
    </location>
</feature>
<dbReference type="InterPro" id="IPR016169">
    <property type="entry name" value="FAD-bd_PCMH_sub2"/>
</dbReference>
<comment type="subcellular location">
    <subcellularLocation>
        <location evidence="1 12">Peroxisome</location>
    </subcellularLocation>
</comment>
<comment type="function">
    <text evidence="12">Catalyzes the exchange of an acyl for a long-chain alkyl group and the formation of the ether bond in the biosynthesis of ether phospholipids.</text>
</comment>
<name>A0A226D255_FOLCA</name>
<dbReference type="UniPathway" id="UPA00781"/>
<keyword evidence="16" id="KW-1185">Reference proteome</keyword>
<comment type="similarity">
    <text evidence="3 12">Belongs to the FAD-binding oxidoreductase/transferase type 4 family.</text>
</comment>
<dbReference type="InterPro" id="IPR006094">
    <property type="entry name" value="Oxid_FAD_bind_N"/>
</dbReference>
<keyword evidence="5 12" id="KW-0285">Flavoprotein</keyword>
<feature type="active site" description="Proton donor/acceptor" evidence="8">
    <location>
        <position position="535"/>
    </location>
</feature>
<evidence type="ECO:0000256" key="5">
    <source>
        <dbReference type="ARBA" id="ARBA00022630"/>
    </source>
</evidence>
<proteinExistence type="inferred from homology"/>
<evidence type="ECO:0000313" key="16">
    <source>
        <dbReference type="Proteomes" id="UP000198287"/>
    </source>
</evidence>
<dbReference type="PROSITE" id="PS51387">
    <property type="entry name" value="FAD_PCMH"/>
    <property type="match status" value="1"/>
</dbReference>
<evidence type="ECO:0000256" key="1">
    <source>
        <dbReference type="ARBA" id="ARBA00004275"/>
    </source>
</evidence>
<evidence type="ECO:0000256" key="4">
    <source>
        <dbReference type="ARBA" id="ARBA00012385"/>
    </source>
</evidence>
<dbReference type="Gene3D" id="3.30.70.3450">
    <property type="match status" value="1"/>
</dbReference>
<dbReference type="GO" id="GO:0005777">
    <property type="term" value="C:peroxisome"/>
    <property type="evidence" value="ECO:0007669"/>
    <property type="project" value="UniProtKB-SubCell"/>
</dbReference>
<feature type="site" description="Important for enzyme activity" evidence="11">
    <location>
        <position position="378"/>
    </location>
</feature>
<dbReference type="Gene3D" id="3.30.43.10">
    <property type="entry name" value="Uridine Diphospho-n-acetylenolpyruvylglucosamine Reductase, domain 2"/>
    <property type="match status" value="1"/>
</dbReference>
<evidence type="ECO:0000259" key="14">
    <source>
        <dbReference type="PROSITE" id="PS51387"/>
    </source>
</evidence>
<sequence>MSLKQTLVSRDDSQQPEINEKTIAAAVTGEESPDTLVRKKRAIPKKRQDVLKWNGWGYKDSGFVYRDGDLLFSGDRYPLGNLILPYFTNWVRDRLGGNFALKVESIEEPDDTTFPEANVTSELISKIEEIGVTYSVQGGDRLFRSHGHTLHDIFTLRTGNFPRIPDLVVWPESHNHVVAVVNLAQTLGVVLIPYGGGTSVSGALSVPENERRTVVSLDMSQMNRILWVDEANLICCAEAGIIGQDLEGQLRTLGFTTGHEPDSYEFSSLGGWVATRASGMKKNTYGNIEDLLVHVKMVTPRGTVEKHCKVPRISAGPDIHHFVLGSEGSLGVITEVVLKIRPLPICKRYGSVVFPDFASGVSAMREVAKERCQPASIRLMDNEQFKFGHSLRAPVGFLGNLSSAAKQFYLTKFKGLDLNQICVATLLFEGQKHEVNVQEQRIYGIAAKFGGMPGGDSNGERGYILTFVIAYIRDIALDYNIVAESFETSVPWSHTFNLCENVKLRVINECRARGIRHHFITCRVTQTYDVGACVYFYFAFNYAGMSDPVRVFEEIETTARDEILANRGSISHHHGIGKLRAKWVPHTMSQTGVGALLHIKRAVDPDNIFGNGNILSSPETMVQPQQSQEDSFMHSKL</sequence>
<dbReference type="Proteomes" id="UP000198287">
    <property type="component" value="Unassembled WGS sequence"/>
</dbReference>
<evidence type="ECO:0000256" key="10">
    <source>
        <dbReference type="PIRSR" id="PIRSR625650-3"/>
    </source>
</evidence>
<dbReference type="InterPro" id="IPR016164">
    <property type="entry name" value="FAD-linked_Oxase-like_C"/>
</dbReference>
<dbReference type="SUPFAM" id="SSF55103">
    <property type="entry name" value="FAD-linked oxidases, C-terminal domain"/>
    <property type="match status" value="1"/>
</dbReference>
<dbReference type="InterPro" id="IPR004113">
    <property type="entry name" value="FAD-bd_oxidored_4_C"/>
</dbReference>
<dbReference type="InterPro" id="IPR036318">
    <property type="entry name" value="FAD-bd_PCMH-like_sf"/>
</dbReference>
<dbReference type="InterPro" id="IPR016167">
    <property type="entry name" value="FAD-bd_PCMH_sub1"/>
</dbReference>
<dbReference type="STRING" id="158441.A0A226D255"/>
<comment type="pathway">
    <text evidence="2 12">Glycerolipid metabolism; ether lipid biosynthesis.</text>
</comment>
<evidence type="ECO:0000256" key="3">
    <source>
        <dbReference type="ARBA" id="ARBA00008000"/>
    </source>
</evidence>
<feature type="region of interest" description="Disordered" evidence="13">
    <location>
        <begin position="1"/>
        <end position="23"/>
    </location>
</feature>
<dbReference type="Gene3D" id="3.30.465.10">
    <property type="match status" value="1"/>
</dbReference>
<keyword evidence="6 10" id="KW-0274">FAD</keyword>
<dbReference type="InterPro" id="IPR025650">
    <property type="entry name" value="Alkyl-DHAP_Synthase"/>
</dbReference>
<comment type="cofactor">
    <cofactor evidence="10 12">
        <name>FAD</name>
        <dbReference type="ChEBI" id="CHEBI:57692"/>
    </cofactor>
</comment>
<comment type="caution">
    <text evidence="15">The sequence shown here is derived from an EMBL/GenBank/DDBJ whole genome shotgun (WGS) entry which is preliminary data.</text>
</comment>
<dbReference type="GO" id="GO:0008609">
    <property type="term" value="F:alkylglycerone-phosphate synthase activity"/>
    <property type="evidence" value="ECO:0007669"/>
    <property type="project" value="UniProtKB-EC"/>
</dbReference>
<feature type="binding site" evidence="10">
    <location>
        <begin position="327"/>
        <end position="333"/>
    </location>
    <ligand>
        <name>FAD</name>
        <dbReference type="ChEBI" id="CHEBI:57692"/>
    </ligand>
</feature>
<dbReference type="Gene3D" id="1.10.45.10">
    <property type="entry name" value="Vanillyl-alcohol Oxidase, Chain A, domain 4"/>
    <property type="match status" value="1"/>
</dbReference>
<dbReference type="OMA" id="GTISHQH"/>
<dbReference type="PANTHER" id="PTHR46568">
    <property type="entry name" value="ALKYLDIHYDROXYACETONEPHOSPHATE SYNTHASE, PEROXISOMAL"/>
    <property type="match status" value="1"/>
</dbReference>
<feature type="region of interest" description="Disordered" evidence="13">
    <location>
        <begin position="614"/>
        <end position="637"/>
    </location>
</feature>
<dbReference type="Gene3D" id="3.30.160.650">
    <property type="match status" value="1"/>
</dbReference>
<dbReference type="InterPro" id="IPR016166">
    <property type="entry name" value="FAD-bd_PCMH"/>
</dbReference>
<dbReference type="EC" id="2.5.1.26" evidence="4 12"/>
<dbReference type="PANTHER" id="PTHR46568:SF1">
    <property type="entry name" value="ALKYLDIHYDROXYACETONEPHOSPHATE SYNTHASE, PEROXISOMAL"/>
    <property type="match status" value="1"/>
</dbReference>
<keyword evidence="12" id="KW-0443">Lipid metabolism</keyword>
<feature type="binding site" evidence="9">
    <location>
        <position position="473"/>
    </location>
    <ligand>
        <name>substrate</name>
    </ligand>
</feature>
<reference evidence="15 16" key="1">
    <citation type="submission" date="2015-12" db="EMBL/GenBank/DDBJ databases">
        <title>The genome of Folsomia candida.</title>
        <authorList>
            <person name="Faddeeva A."/>
            <person name="Derks M.F."/>
            <person name="Anvar Y."/>
            <person name="Smit S."/>
            <person name="Van Straalen N."/>
            <person name="Roelofs D."/>
        </authorList>
    </citation>
    <scope>NUCLEOTIDE SEQUENCE [LARGE SCALE GENOMIC DNA]</scope>
    <source>
        <strain evidence="15 16">VU population</strain>
        <tissue evidence="15">Whole body</tissue>
    </source>
</reference>
<dbReference type="SUPFAM" id="SSF56176">
    <property type="entry name" value="FAD-binding/transporter-associated domain-like"/>
    <property type="match status" value="1"/>
</dbReference>
<evidence type="ECO:0000256" key="9">
    <source>
        <dbReference type="PIRSR" id="PIRSR625650-2"/>
    </source>
</evidence>
<evidence type="ECO:0000256" key="2">
    <source>
        <dbReference type="ARBA" id="ARBA00004670"/>
    </source>
</evidence>
<dbReference type="InterPro" id="IPR016171">
    <property type="entry name" value="Vanillyl_alc_oxidase_C-sub2"/>
</dbReference>
<feature type="binding site" evidence="10">
    <location>
        <begin position="193"/>
        <end position="199"/>
    </location>
    <ligand>
        <name>FAD</name>
        <dbReference type="ChEBI" id="CHEBI:57692"/>
    </ligand>
</feature>
<gene>
    <name evidence="15" type="ORF">Fcan01_26019</name>
</gene>
<evidence type="ECO:0000256" key="12">
    <source>
        <dbReference type="RuleBase" id="RU363113"/>
    </source>
</evidence>
<organism evidence="15 16">
    <name type="scientific">Folsomia candida</name>
    <name type="common">Springtail</name>
    <dbReference type="NCBI Taxonomy" id="158441"/>
    <lineage>
        <taxon>Eukaryota</taxon>
        <taxon>Metazoa</taxon>
        <taxon>Ecdysozoa</taxon>
        <taxon>Arthropoda</taxon>
        <taxon>Hexapoda</taxon>
        <taxon>Collembola</taxon>
        <taxon>Entomobryomorpha</taxon>
        <taxon>Isotomoidea</taxon>
        <taxon>Isotomidae</taxon>
        <taxon>Proisotominae</taxon>
        <taxon>Folsomia</taxon>
    </lineage>
</organism>
<evidence type="ECO:0000256" key="11">
    <source>
        <dbReference type="PIRSR" id="PIRSR625650-4"/>
    </source>
</evidence>
<keyword evidence="7 12" id="KW-0576">Peroxisome</keyword>
<dbReference type="OrthoDB" id="7786253at2759"/>
<evidence type="ECO:0000256" key="8">
    <source>
        <dbReference type="PIRSR" id="PIRSR625650-1"/>
    </source>
</evidence>
<comment type="subunit">
    <text evidence="12">Homodimer.</text>
</comment>
<dbReference type="EMBL" id="LNIX01000040">
    <property type="protein sequence ID" value="OXA39243.1"/>
    <property type="molecule type" value="Genomic_DNA"/>
</dbReference>
<accession>A0A226D255</accession>
<dbReference type="AlphaFoldDB" id="A0A226D255"/>
<dbReference type="Gene3D" id="3.30.300.330">
    <property type="match status" value="1"/>
</dbReference>
<comment type="catalytic activity">
    <reaction evidence="12">
        <text>a long chain fatty alcohol + a 1-acylglycerone 3-phosphate = a 1-O-alkylglycerone 3-phosphate + a long-chain fatty acid + H(+)</text>
        <dbReference type="Rhea" id="RHEA:36171"/>
        <dbReference type="ChEBI" id="CHEBI:15378"/>
        <dbReference type="ChEBI" id="CHEBI:17135"/>
        <dbReference type="ChEBI" id="CHEBI:57534"/>
        <dbReference type="ChEBI" id="CHEBI:57560"/>
        <dbReference type="ChEBI" id="CHEBI:73315"/>
        <dbReference type="EC" id="2.5.1.26"/>
    </reaction>
</comment>
<feature type="binding site" evidence="10">
    <location>
        <begin position="275"/>
        <end position="278"/>
    </location>
    <ligand>
        <name>FAD</name>
        <dbReference type="ChEBI" id="CHEBI:57692"/>
    </ligand>
</feature>
<protein>
    <recommendedName>
        <fullName evidence="4 12">Alkylglycerone-phosphate synthase</fullName>
        <shortName evidence="12">Alkyl-DHAP synthase</shortName>
        <ecNumber evidence="4 12">2.5.1.26</ecNumber>
    </recommendedName>
</protein>
<evidence type="ECO:0000256" key="13">
    <source>
        <dbReference type="SAM" id="MobiDB-lite"/>
    </source>
</evidence>
<evidence type="ECO:0000313" key="15">
    <source>
        <dbReference type="EMBL" id="OXA39243.1"/>
    </source>
</evidence>
<evidence type="ECO:0000256" key="7">
    <source>
        <dbReference type="ARBA" id="ARBA00023140"/>
    </source>
</evidence>
<feature type="compositionally biased region" description="Polar residues" evidence="13">
    <location>
        <begin position="614"/>
        <end position="630"/>
    </location>
</feature>
<dbReference type="GO" id="GO:0008611">
    <property type="term" value="P:ether lipid biosynthetic process"/>
    <property type="evidence" value="ECO:0007669"/>
    <property type="project" value="UniProtKB-UniPathway"/>
</dbReference>
<keyword evidence="12" id="KW-0444">Lipid biosynthesis</keyword>
<evidence type="ECO:0000256" key="6">
    <source>
        <dbReference type="ARBA" id="ARBA00022827"/>
    </source>
</evidence>
<dbReference type="Pfam" id="PF01565">
    <property type="entry name" value="FAD_binding_4"/>
    <property type="match status" value="1"/>
</dbReference>